<dbReference type="RefSeq" id="WP_198299802.1">
    <property type="nucleotide sequence ID" value="NZ_CP021434.1"/>
</dbReference>
<comment type="similarity">
    <text evidence="2">Belongs to the TsaE family.</text>
</comment>
<keyword evidence="9" id="KW-0460">Magnesium</keyword>
<evidence type="ECO:0000256" key="10">
    <source>
        <dbReference type="ARBA" id="ARBA00032441"/>
    </source>
</evidence>
<keyword evidence="7" id="KW-0547">Nucleotide-binding</keyword>
<proteinExistence type="inferred from homology"/>
<dbReference type="SUPFAM" id="SSF52540">
    <property type="entry name" value="P-loop containing nucleoside triphosphate hydrolases"/>
    <property type="match status" value="1"/>
</dbReference>
<gene>
    <name evidence="11" type="ORF">CBW65_10340</name>
</gene>
<dbReference type="GO" id="GO:0016740">
    <property type="term" value="F:transferase activity"/>
    <property type="evidence" value="ECO:0007669"/>
    <property type="project" value="UniProtKB-KW"/>
</dbReference>
<dbReference type="PANTHER" id="PTHR33540">
    <property type="entry name" value="TRNA THREONYLCARBAMOYLADENOSINE BIOSYNTHESIS PROTEIN TSAE"/>
    <property type="match status" value="1"/>
</dbReference>
<dbReference type="InterPro" id="IPR003442">
    <property type="entry name" value="T6A_TsaE"/>
</dbReference>
<protein>
    <recommendedName>
        <fullName evidence="3">tRNA threonylcarbamoyladenosine biosynthesis protein TsaE</fullName>
    </recommendedName>
    <alternativeName>
        <fullName evidence="10">t(6)A37 threonylcarbamoyladenosine biosynthesis protein TsaE</fullName>
    </alternativeName>
</protein>
<evidence type="ECO:0000256" key="3">
    <source>
        <dbReference type="ARBA" id="ARBA00019010"/>
    </source>
</evidence>
<evidence type="ECO:0000256" key="5">
    <source>
        <dbReference type="ARBA" id="ARBA00022694"/>
    </source>
</evidence>
<keyword evidence="4" id="KW-0963">Cytoplasm</keyword>
<evidence type="ECO:0000256" key="9">
    <source>
        <dbReference type="ARBA" id="ARBA00022842"/>
    </source>
</evidence>
<evidence type="ECO:0000256" key="7">
    <source>
        <dbReference type="ARBA" id="ARBA00022741"/>
    </source>
</evidence>
<evidence type="ECO:0000313" key="11">
    <source>
        <dbReference type="EMBL" id="ARU63860.1"/>
    </source>
</evidence>
<reference evidence="12" key="1">
    <citation type="submission" date="2017-05" db="EMBL/GenBank/DDBJ databases">
        <authorList>
            <person name="Sung H."/>
        </authorList>
    </citation>
    <scope>NUCLEOTIDE SEQUENCE [LARGE SCALE GENOMIC DNA]</scope>
    <source>
        <strain evidence="12">AR23208</strain>
    </source>
</reference>
<sequence length="158" mass="17380">MLTYHTGSVEETQSVAKALGEIVQPGDLLCLSGDLGAGKTTFTQGLARGLGVEEPVSSPTFTIIKEYDEGRIPLYHMDIYRLGESAAAEDLGFDEYFFGEGVSVVEWAEWLQDVLPEDRVQVIVHNLTPTDREITFAATGPRSEARLKELEKTCPTSR</sequence>
<keyword evidence="11" id="KW-0808">Transferase</keyword>
<dbReference type="GO" id="GO:0005737">
    <property type="term" value="C:cytoplasm"/>
    <property type="evidence" value="ECO:0007669"/>
    <property type="project" value="UniProtKB-SubCell"/>
</dbReference>
<comment type="subcellular location">
    <subcellularLocation>
        <location evidence="1">Cytoplasm</location>
    </subcellularLocation>
</comment>
<dbReference type="GO" id="GO:0046872">
    <property type="term" value="F:metal ion binding"/>
    <property type="evidence" value="ECO:0007669"/>
    <property type="project" value="UniProtKB-KW"/>
</dbReference>
<dbReference type="Proteomes" id="UP000195437">
    <property type="component" value="Chromosome"/>
</dbReference>
<dbReference type="InterPro" id="IPR027417">
    <property type="entry name" value="P-loop_NTPase"/>
</dbReference>
<keyword evidence="6" id="KW-0479">Metal-binding</keyword>
<dbReference type="AlphaFoldDB" id="A0A1Y0IU40"/>
<evidence type="ECO:0000313" key="12">
    <source>
        <dbReference type="Proteomes" id="UP000195437"/>
    </source>
</evidence>
<dbReference type="NCBIfam" id="TIGR00150">
    <property type="entry name" value="T6A_YjeE"/>
    <property type="match status" value="1"/>
</dbReference>
<dbReference type="KEGG" id="tum:CBW65_10340"/>
<name>A0A1Y0IU40_9BACL</name>
<accession>A0A1Y0IU40</accession>
<keyword evidence="8" id="KW-0067">ATP-binding</keyword>
<evidence type="ECO:0000256" key="6">
    <source>
        <dbReference type="ARBA" id="ARBA00022723"/>
    </source>
</evidence>
<dbReference type="GO" id="GO:0005524">
    <property type="term" value="F:ATP binding"/>
    <property type="evidence" value="ECO:0007669"/>
    <property type="project" value="UniProtKB-KW"/>
</dbReference>
<organism evidence="11 12">
    <name type="scientific">Tumebacillus avium</name>
    <dbReference type="NCBI Taxonomy" id="1903704"/>
    <lineage>
        <taxon>Bacteria</taxon>
        <taxon>Bacillati</taxon>
        <taxon>Bacillota</taxon>
        <taxon>Bacilli</taxon>
        <taxon>Bacillales</taxon>
        <taxon>Alicyclobacillaceae</taxon>
        <taxon>Tumebacillus</taxon>
    </lineage>
</organism>
<dbReference type="Gene3D" id="3.40.50.300">
    <property type="entry name" value="P-loop containing nucleotide triphosphate hydrolases"/>
    <property type="match status" value="1"/>
</dbReference>
<dbReference type="EMBL" id="CP021434">
    <property type="protein sequence ID" value="ARU63860.1"/>
    <property type="molecule type" value="Genomic_DNA"/>
</dbReference>
<keyword evidence="12" id="KW-1185">Reference proteome</keyword>
<keyword evidence="5" id="KW-0819">tRNA processing</keyword>
<dbReference type="Pfam" id="PF02367">
    <property type="entry name" value="TsaE"/>
    <property type="match status" value="1"/>
</dbReference>
<evidence type="ECO:0000256" key="1">
    <source>
        <dbReference type="ARBA" id="ARBA00004496"/>
    </source>
</evidence>
<evidence type="ECO:0000256" key="2">
    <source>
        <dbReference type="ARBA" id="ARBA00007599"/>
    </source>
</evidence>
<dbReference type="GO" id="GO:0002949">
    <property type="term" value="P:tRNA threonylcarbamoyladenosine modification"/>
    <property type="evidence" value="ECO:0007669"/>
    <property type="project" value="InterPro"/>
</dbReference>
<dbReference type="PANTHER" id="PTHR33540:SF2">
    <property type="entry name" value="TRNA THREONYLCARBAMOYLADENOSINE BIOSYNTHESIS PROTEIN TSAE"/>
    <property type="match status" value="1"/>
</dbReference>
<evidence type="ECO:0000256" key="8">
    <source>
        <dbReference type="ARBA" id="ARBA00022840"/>
    </source>
</evidence>
<evidence type="ECO:0000256" key="4">
    <source>
        <dbReference type="ARBA" id="ARBA00022490"/>
    </source>
</evidence>